<keyword evidence="4" id="KW-0560">Oxidoreductase</keyword>
<sequence length="254" mass="26072">MTASSSAPHVRAIVTGHTRGLGASLAEQLLLEGIAVLGVSRSRHPSLASQAGDRCAEVELDLSDASAVATWLAGDTLRHFVDGASIVLLFNNAGIVDPIGPLAAQDPAIVARAVGLNVAAPLMLSAALAQAAAATTECRILHLSSGAARNAYAGWSIYCATKAALDHHARAVALDANRALRICSVAPGVIDTGMQATIRSTSEDNFPMRDKFDELKSSGALATPEAAARQLIGYALSDAFGSVPTADVRELPGN</sequence>
<evidence type="ECO:0000313" key="6">
    <source>
        <dbReference type="Proteomes" id="UP000036338"/>
    </source>
</evidence>
<dbReference type="PANTHER" id="PTHR44085">
    <property type="entry name" value="SEPIAPTERIN REDUCTASE"/>
    <property type="match status" value="1"/>
</dbReference>
<protein>
    <submittedName>
        <fullName evidence="5">Short-chain dehydrogenase</fullName>
    </submittedName>
</protein>
<dbReference type="PRINTS" id="PR00081">
    <property type="entry name" value="GDHRDH"/>
</dbReference>
<dbReference type="InterPro" id="IPR036291">
    <property type="entry name" value="NAD(P)-bd_dom_sf"/>
</dbReference>
<name>A0A0J5X5B9_BURCE</name>
<evidence type="ECO:0000256" key="4">
    <source>
        <dbReference type="ARBA" id="ARBA00023002"/>
    </source>
</evidence>
<dbReference type="NCBIfam" id="NF005436">
    <property type="entry name" value="PRK07023.1"/>
    <property type="match status" value="1"/>
</dbReference>
<gene>
    <name evidence="5" type="ORF">VL15_13660</name>
</gene>
<dbReference type="PATRIC" id="fig|292.27.peg.2620"/>
<reference evidence="5 6" key="1">
    <citation type="submission" date="2015-05" db="EMBL/GenBank/DDBJ databases">
        <title>Draft genome of Burkholderia cepacia LK29.</title>
        <authorList>
            <person name="Chan X.Y."/>
        </authorList>
    </citation>
    <scope>NUCLEOTIDE SEQUENCE [LARGE SCALE GENOMIC DNA]</scope>
    <source>
        <strain evidence="5 6">LK29</strain>
    </source>
</reference>
<dbReference type="EMBL" id="LDWR01000021">
    <property type="protein sequence ID" value="KML58252.1"/>
    <property type="molecule type" value="Genomic_DNA"/>
</dbReference>
<dbReference type="GO" id="GO:0004757">
    <property type="term" value="F:sepiapterin reductase (NADP+) activity"/>
    <property type="evidence" value="ECO:0007669"/>
    <property type="project" value="TreeGrafter"/>
</dbReference>
<dbReference type="Pfam" id="PF00106">
    <property type="entry name" value="adh_short"/>
    <property type="match status" value="1"/>
</dbReference>
<dbReference type="PANTHER" id="PTHR44085:SF2">
    <property type="entry name" value="SEPIAPTERIN REDUCTASE"/>
    <property type="match status" value="1"/>
</dbReference>
<dbReference type="RefSeq" id="WP_048246140.1">
    <property type="nucleotide sequence ID" value="NZ_LDWR01000021.1"/>
</dbReference>
<evidence type="ECO:0000313" key="5">
    <source>
        <dbReference type="EMBL" id="KML58252.1"/>
    </source>
</evidence>
<dbReference type="InterPro" id="IPR002347">
    <property type="entry name" value="SDR_fam"/>
</dbReference>
<evidence type="ECO:0000256" key="1">
    <source>
        <dbReference type="ARBA" id="ARBA00004496"/>
    </source>
</evidence>
<comment type="caution">
    <text evidence="5">The sequence shown here is derived from an EMBL/GenBank/DDBJ whole genome shotgun (WGS) entry which is preliminary data.</text>
</comment>
<dbReference type="Gene3D" id="3.40.50.720">
    <property type="entry name" value="NAD(P)-binding Rossmann-like Domain"/>
    <property type="match status" value="1"/>
</dbReference>
<dbReference type="GO" id="GO:0006729">
    <property type="term" value="P:tetrahydrobiopterin biosynthetic process"/>
    <property type="evidence" value="ECO:0007669"/>
    <property type="project" value="TreeGrafter"/>
</dbReference>
<dbReference type="InterPro" id="IPR051721">
    <property type="entry name" value="Biopterin_syn/organic_redct"/>
</dbReference>
<dbReference type="AlphaFoldDB" id="A0A0J5X5B9"/>
<organism evidence="5 6">
    <name type="scientific">Burkholderia cepacia</name>
    <name type="common">Pseudomonas cepacia</name>
    <dbReference type="NCBI Taxonomy" id="292"/>
    <lineage>
        <taxon>Bacteria</taxon>
        <taxon>Pseudomonadati</taxon>
        <taxon>Pseudomonadota</taxon>
        <taxon>Betaproteobacteria</taxon>
        <taxon>Burkholderiales</taxon>
        <taxon>Burkholderiaceae</taxon>
        <taxon>Burkholderia</taxon>
        <taxon>Burkholderia cepacia complex</taxon>
    </lineage>
</organism>
<dbReference type="GO" id="GO:0005737">
    <property type="term" value="C:cytoplasm"/>
    <property type="evidence" value="ECO:0007669"/>
    <property type="project" value="UniProtKB-SubCell"/>
</dbReference>
<comment type="subcellular location">
    <subcellularLocation>
        <location evidence="1">Cytoplasm</location>
    </subcellularLocation>
</comment>
<keyword evidence="2" id="KW-0963">Cytoplasm</keyword>
<proteinExistence type="predicted"/>
<dbReference type="SUPFAM" id="SSF51735">
    <property type="entry name" value="NAD(P)-binding Rossmann-fold domains"/>
    <property type="match status" value="1"/>
</dbReference>
<evidence type="ECO:0000256" key="3">
    <source>
        <dbReference type="ARBA" id="ARBA00022857"/>
    </source>
</evidence>
<accession>A0A0J5X5B9</accession>
<dbReference type="Proteomes" id="UP000036338">
    <property type="component" value="Unassembled WGS sequence"/>
</dbReference>
<evidence type="ECO:0000256" key="2">
    <source>
        <dbReference type="ARBA" id="ARBA00022490"/>
    </source>
</evidence>
<keyword evidence="3" id="KW-0521">NADP</keyword>